<evidence type="ECO:0000313" key="3">
    <source>
        <dbReference type="Proteomes" id="UP001190700"/>
    </source>
</evidence>
<feature type="region of interest" description="Disordered" evidence="1">
    <location>
        <begin position="1"/>
        <end position="47"/>
    </location>
</feature>
<keyword evidence="3" id="KW-1185">Reference proteome</keyword>
<gene>
    <name evidence="2" type="ORF">CYMTET_23140</name>
</gene>
<protein>
    <submittedName>
        <fullName evidence="2">Uncharacterized protein</fullName>
    </submittedName>
</protein>
<reference evidence="2 3" key="1">
    <citation type="journal article" date="2015" name="Genome Biol. Evol.">
        <title>Comparative Genomics of a Bacterivorous Green Alga Reveals Evolutionary Causalities and Consequences of Phago-Mixotrophic Mode of Nutrition.</title>
        <authorList>
            <person name="Burns J.A."/>
            <person name="Paasch A."/>
            <person name="Narechania A."/>
            <person name="Kim E."/>
        </authorList>
    </citation>
    <scope>NUCLEOTIDE SEQUENCE [LARGE SCALE GENOMIC DNA]</scope>
    <source>
        <strain evidence="2 3">PLY_AMNH</strain>
    </source>
</reference>
<organism evidence="2 3">
    <name type="scientific">Cymbomonas tetramitiformis</name>
    <dbReference type="NCBI Taxonomy" id="36881"/>
    <lineage>
        <taxon>Eukaryota</taxon>
        <taxon>Viridiplantae</taxon>
        <taxon>Chlorophyta</taxon>
        <taxon>Pyramimonadophyceae</taxon>
        <taxon>Pyramimonadales</taxon>
        <taxon>Pyramimonadaceae</taxon>
        <taxon>Cymbomonas</taxon>
    </lineage>
</organism>
<evidence type="ECO:0000313" key="2">
    <source>
        <dbReference type="EMBL" id="KAK3268347.1"/>
    </source>
</evidence>
<feature type="region of interest" description="Disordered" evidence="1">
    <location>
        <begin position="483"/>
        <end position="545"/>
    </location>
</feature>
<feature type="non-terminal residue" evidence="2">
    <location>
        <position position="1"/>
    </location>
</feature>
<proteinExistence type="predicted"/>
<feature type="compositionally biased region" description="Low complexity" evidence="1">
    <location>
        <begin position="228"/>
        <end position="256"/>
    </location>
</feature>
<feature type="compositionally biased region" description="Polar residues" evidence="1">
    <location>
        <begin position="181"/>
        <end position="219"/>
    </location>
</feature>
<accession>A0AAE0FZ21</accession>
<dbReference type="PANTHER" id="PTHR37028:SF4">
    <property type="entry name" value="ALMS MOTIF DOMAIN-CONTAINING PROTEIN"/>
    <property type="match status" value="1"/>
</dbReference>
<evidence type="ECO:0000256" key="1">
    <source>
        <dbReference type="SAM" id="MobiDB-lite"/>
    </source>
</evidence>
<feature type="region of interest" description="Disordered" evidence="1">
    <location>
        <begin position="410"/>
        <end position="436"/>
    </location>
</feature>
<dbReference type="PANTHER" id="PTHR37028">
    <property type="entry name" value="UNNAMED PRODUCT-RELATED"/>
    <property type="match status" value="1"/>
</dbReference>
<dbReference type="Proteomes" id="UP001190700">
    <property type="component" value="Unassembled WGS sequence"/>
</dbReference>
<dbReference type="AlphaFoldDB" id="A0AAE0FZ21"/>
<feature type="compositionally biased region" description="Basic and acidic residues" evidence="1">
    <location>
        <begin position="483"/>
        <end position="495"/>
    </location>
</feature>
<feature type="region of interest" description="Disordered" evidence="1">
    <location>
        <begin position="155"/>
        <end position="278"/>
    </location>
</feature>
<sequence length="545" mass="59115">EAPAPQTNKRSCHAGRRLPDNKPSAEDHLQDECPPAAPTGFPRHSLRGGSMTRVHCFRISAISGHLQKAPTERSSLVGCRVGGPSADGEGSATGMEEQGDEEPVLGTHSGMEDSAAQRRIRMAHQLRLEHEHPDAQAGGALWASRIHILPNEALSPPLKLAGNNPPPPRTNSPAPGRPRQSKSAGSRPQSPSLAATSGSASRTSQLHATLSIPTTSAVASTRGERSSRGATPRAASPAPGGGPRRTPGPATPAGTGDRPDTQSNGRRVPSGGQVPGSVLRFAPTHYDALFSHGGREDDWAHFDWEAEDAGSSRPMDNFLKRQEQHVKVVEGRIEALRQELTPAPAAINPKSRAIADAKFNNTFMDRLQKDITERSKQKQKVDSVIAQVSRRGGEGLEECTFKPAINATSRARKQRSLDDLSRGDLERRAQTKAAATQVVRNREMDGVTFKPAKIAREVPGTRSKLQLDSDLGSYLDRVHEEHAKQRHVTEQHHQSQQETELAKCTFRPEVRPAPKYVQRLSSRPGRRSTNEESSKQKGSTRPGWL</sequence>
<name>A0AAE0FZ21_9CHLO</name>
<dbReference type="EMBL" id="LGRX02011877">
    <property type="protein sequence ID" value="KAK3268347.1"/>
    <property type="molecule type" value="Genomic_DNA"/>
</dbReference>
<comment type="caution">
    <text evidence="2">The sequence shown here is derived from an EMBL/GenBank/DDBJ whole genome shotgun (WGS) entry which is preliminary data.</text>
</comment>
<feature type="region of interest" description="Disordered" evidence="1">
    <location>
        <begin position="79"/>
        <end position="102"/>
    </location>
</feature>
<feature type="compositionally biased region" description="Basic and acidic residues" evidence="1">
    <location>
        <begin position="17"/>
        <end position="31"/>
    </location>
</feature>
<feature type="compositionally biased region" description="Basic and acidic residues" evidence="1">
    <location>
        <begin position="415"/>
        <end position="429"/>
    </location>
</feature>